<gene>
    <name evidence="6" type="primary">LOC124626292</name>
</gene>
<evidence type="ECO:0000256" key="1">
    <source>
        <dbReference type="ARBA" id="ARBA00022443"/>
    </source>
</evidence>
<organism evidence="5 6">
    <name type="scientific">Ictalurus punctatus</name>
    <name type="common">Channel catfish</name>
    <name type="synonym">Silurus punctatus</name>
    <dbReference type="NCBI Taxonomy" id="7998"/>
    <lineage>
        <taxon>Eukaryota</taxon>
        <taxon>Metazoa</taxon>
        <taxon>Chordata</taxon>
        <taxon>Craniata</taxon>
        <taxon>Vertebrata</taxon>
        <taxon>Euteleostomi</taxon>
        <taxon>Actinopterygii</taxon>
        <taxon>Neopterygii</taxon>
        <taxon>Teleostei</taxon>
        <taxon>Ostariophysi</taxon>
        <taxon>Siluriformes</taxon>
        <taxon>Ictaluridae</taxon>
        <taxon>Ictalurus</taxon>
    </lineage>
</organism>
<feature type="region of interest" description="Disordered" evidence="3">
    <location>
        <begin position="535"/>
        <end position="576"/>
    </location>
</feature>
<feature type="region of interest" description="Disordered" evidence="3">
    <location>
        <begin position="640"/>
        <end position="823"/>
    </location>
</feature>
<accession>A0A979EL73</accession>
<dbReference type="InterPro" id="IPR036028">
    <property type="entry name" value="SH3-like_dom_sf"/>
</dbReference>
<dbReference type="GO" id="GO:0050852">
    <property type="term" value="P:T cell receptor signaling pathway"/>
    <property type="evidence" value="ECO:0007669"/>
    <property type="project" value="TreeGrafter"/>
</dbReference>
<evidence type="ECO:0000259" key="4">
    <source>
        <dbReference type="PROSITE" id="PS50002"/>
    </source>
</evidence>
<keyword evidence="5" id="KW-1185">Reference proteome</keyword>
<dbReference type="RefSeq" id="XP_047006811.2">
    <property type="nucleotide sequence ID" value="XM_047150855.2"/>
</dbReference>
<dbReference type="GeneID" id="124626292"/>
<feature type="compositionally biased region" description="Polar residues" evidence="3">
    <location>
        <begin position="566"/>
        <end position="575"/>
    </location>
</feature>
<dbReference type="Proteomes" id="UP000221080">
    <property type="component" value="Chromosome 25"/>
</dbReference>
<dbReference type="InterPro" id="IPR001452">
    <property type="entry name" value="SH3_domain"/>
</dbReference>
<dbReference type="PROSITE" id="PS50002">
    <property type="entry name" value="SH3"/>
    <property type="match status" value="1"/>
</dbReference>
<dbReference type="GO" id="GO:0007229">
    <property type="term" value="P:integrin-mediated signaling pathway"/>
    <property type="evidence" value="ECO:0007669"/>
    <property type="project" value="InterPro"/>
</dbReference>
<evidence type="ECO:0000313" key="5">
    <source>
        <dbReference type="Proteomes" id="UP000221080"/>
    </source>
</evidence>
<dbReference type="SUPFAM" id="SSF50044">
    <property type="entry name" value="SH3-domain"/>
    <property type="match status" value="1"/>
</dbReference>
<dbReference type="InterPro" id="IPR043443">
    <property type="entry name" value="FYB1/2-like"/>
</dbReference>
<evidence type="ECO:0000256" key="3">
    <source>
        <dbReference type="SAM" id="MobiDB-lite"/>
    </source>
</evidence>
<feature type="compositionally biased region" description="Pro residues" evidence="3">
    <location>
        <begin position="538"/>
        <end position="548"/>
    </location>
</feature>
<evidence type="ECO:0000313" key="6">
    <source>
        <dbReference type="RefSeq" id="XP_047006811.2"/>
    </source>
</evidence>
<reference evidence="6" key="2">
    <citation type="submission" date="2025-08" db="UniProtKB">
        <authorList>
            <consortium name="RefSeq"/>
        </authorList>
    </citation>
    <scope>IDENTIFICATION</scope>
    <source>
        <tissue evidence="6">Blood</tissue>
    </source>
</reference>
<reference evidence="5" key="1">
    <citation type="journal article" date="2016" name="Nat. Commun.">
        <title>The channel catfish genome sequence provides insights into the evolution of scale formation in teleosts.</title>
        <authorList>
            <person name="Liu Z."/>
            <person name="Liu S."/>
            <person name="Yao J."/>
            <person name="Bao L."/>
            <person name="Zhang J."/>
            <person name="Li Y."/>
            <person name="Jiang C."/>
            <person name="Sun L."/>
            <person name="Wang R."/>
            <person name="Zhang Y."/>
            <person name="Zhou T."/>
            <person name="Zeng Q."/>
            <person name="Fu Q."/>
            <person name="Gao S."/>
            <person name="Li N."/>
            <person name="Koren S."/>
            <person name="Jiang Y."/>
            <person name="Zimin A."/>
            <person name="Xu P."/>
            <person name="Phillippy A.M."/>
            <person name="Geng X."/>
            <person name="Song L."/>
            <person name="Sun F."/>
            <person name="Li C."/>
            <person name="Wang X."/>
            <person name="Chen A."/>
            <person name="Jin Y."/>
            <person name="Yuan Z."/>
            <person name="Yang Y."/>
            <person name="Tan S."/>
            <person name="Peatman E."/>
            <person name="Lu J."/>
            <person name="Qin Z."/>
            <person name="Dunham R."/>
            <person name="Li Z."/>
            <person name="Sonstegard T."/>
            <person name="Feng J."/>
            <person name="Danzmann R.G."/>
            <person name="Schroeder S."/>
            <person name="Scheffler B."/>
            <person name="Duke M.V."/>
            <person name="Ballard L."/>
            <person name="Kucuktas H."/>
            <person name="Kaltenboeck L."/>
            <person name="Liu H."/>
            <person name="Armbruster J."/>
            <person name="Xie Y."/>
            <person name="Kirby M.L."/>
            <person name="Tian Y."/>
            <person name="Flanagan M.E."/>
            <person name="Mu W."/>
            <person name="Waldbieser G.C."/>
        </authorList>
    </citation>
    <scope>NUCLEOTIDE SEQUENCE [LARGE SCALE GENOMIC DNA]</scope>
    <source>
        <strain evidence="5">SDA103</strain>
    </source>
</reference>
<protein>
    <submittedName>
        <fullName evidence="6">Transcription initiation factor TFIID subunit 3 isoform X1</fullName>
    </submittedName>
</protein>
<dbReference type="KEGG" id="ipu:124626292"/>
<dbReference type="Gene3D" id="2.30.30.40">
    <property type="entry name" value="SH3 Domains"/>
    <property type="match status" value="1"/>
</dbReference>
<feature type="compositionally biased region" description="Basic and acidic residues" evidence="3">
    <location>
        <begin position="375"/>
        <end position="389"/>
    </location>
</feature>
<dbReference type="PANTHER" id="PTHR16830:SF20">
    <property type="entry name" value="SI:CH211-188C16.1-RELATED"/>
    <property type="match status" value="1"/>
</dbReference>
<feature type="region of interest" description="Disordered" evidence="3">
    <location>
        <begin position="375"/>
        <end position="397"/>
    </location>
</feature>
<keyword evidence="1 2" id="KW-0728">SH3 domain</keyword>
<dbReference type="GO" id="GO:0072659">
    <property type="term" value="P:protein localization to plasma membrane"/>
    <property type="evidence" value="ECO:0007669"/>
    <property type="project" value="TreeGrafter"/>
</dbReference>
<feature type="domain" description="SH3" evidence="4">
    <location>
        <begin position="835"/>
        <end position="898"/>
    </location>
</feature>
<evidence type="ECO:0000256" key="2">
    <source>
        <dbReference type="PROSITE-ProRule" id="PRU00192"/>
    </source>
</evidence>
<dbReference type="OrthoDB" id="5986624at2759"/>
<feature type="compositionally biased region" description="Basic and acidic residues" evidence="3">
    <location>
        <begin position="732"/>
        <end position="823"/>
    </location>
</feature>
<sequence length="1059" mass="116971">MEQDEEMKVKTLRERFHNDETSKIRIKPAIPDKPKTIPPISPTAKISNPLIASINSAVENRMAPRVVFKDDKKNHQFSQPQTSTVKAKPVLLNKNQQKEADLIKQALKDKKILRMSPVTSVLEQTPKPESIQQSPVLETPVKLSTSLKKPIFNKTDYDATEKTHTSEWGVPATPVLGHSDSSISTPAKAEVTVNKPVISKALVPPVRTNPTFSAPVISPPAVSVSKPPALTVPEPVSQNGPQMVNPRPEIPIRLNSNVISPTADLFPHGLPEEATSSPEINDILEMDIPPPIIPEDFFDGGTPVLNMSANVTPEHSFPEASLSITPVSSSSALPRTASPIPAIKPPDSDSAFIFSPLPAVLAPSTNVESMAEKRVTESHKATEHTEKPLEVPLSSSPKTPLVVSALARAEEMAPVKHTSCDKRLFTLLEKAKQKSTKGDQLSTPEILPLVETDLPSNAPLESALPETAHAEPFSHMDAPNTPEMFGNILDIPPVDYEGKAEGAALREYNTQPYETALNDQEPRKSSPAPKVVVVQKPVVPPPPPPRKPQPTLFNGGLTPEKPPQSPSTDMQSTILPSWPLKDNGIIIPAPADFTSEYSKYEDSEICDPSEMIGSHAEAPDYGNPGPLVHEETFLEHLNLKHQTPNMETTDVGLPRTVTIEPSDSVPDSPFNPTLPSPSGKQINYSSTDLEDLATSKKSKATKKQRKGSPMNPYADASVAEIPKKTLFSKKNSVSDEKELKSKEKQKQKDKEKEKEKEKKDQKEKEKDKEQKEKEKEKELKEKEKEKNEQKDKKKEQKEKERNKKELKEKEREKKEQKEKEKKVNEIKKKFKITAEEEALYQTKVKETTKGRKDDLAIKAGEIVSIIRTTDCPKGKWLARDSTNKYGYIPVESVELNIQEMMVLGNKSKATNRTSVNGFIDPEAPSTDIISSHHYSLNHESFEDDSEEWIDDDDTVFPTADATDLDVNRWAASPDIGPEPVPALPTHTDSSNTFHTGQEAVHKLTTFFAQPQVPSLQNNTPIKEPEPLAISAEGPVSLLKEETDLQILPPPDLYADIVMG</sequence>
<proteinExistence type="predicted"/>
<feature type="compositionally biased region" description="Polar residues" evidence="3">
    <location>
        <begin position="670"/>
        <end position="687"/>
    </location>
</feature>
<dbReference type="AlphaFoldDB" id="A0A979EL73"/>
<feature type="compositionally biased region" description="Basic residues" evidence="3">
    <location>
        <begin position="696"/>
        <end position="706"/>
    </location>
</feature>
<dbReference type="FunFam" id="2.30.30.40:FF:000307">
    <property type="entry name" value="Predicted protein"/>
    <property type="match status" value="1"/>
</dbReference>
<name>A0A979EL73_ICTPU</name>
<dbReference type="GO" id="GO:0005886">
    <property type="term" value="C:plasma membrane"/>
    <property type="evidence" value="ECO:0007669"/>
    <property type="project" value="InterPro"/>
</dbReference>
<dbReference type="PANTHER" id="PTHR16830">
    <property type="entry name" value="SH2 CONTAINING ADAPTOR PRAM-1 RELATED"/>
    <property type="match status" value="1"/>
</dbReference>